<evidence type="ECO:0000259" key="7">
    <source>
        <dbReference type="Pfam" id="PF03168"/>
    </source>
</evidence>
<keyword evidence="3 6" id="KW-1133">Transmembrane helix</keyword>
<dbReference type="Proteomes" id="UP001164929">
    <property type="component" value="Chromosome 9"/>
</dbReference>
<comment type="caution">
    <text evidence="8">The sequence shown here is derived from an EMBL/GenBank/DDBJ whole genome shotgun (WGS) entry which is preliminary data.</text>
</comment>
<gene>
    <name evidence="8" type="ORF">NC653_022479</name>
</gene>
<sequence>MASSDPSRPATGYPFVPNGINYPPPPPGTAYPYQAPPPQPANPYYYNTNQPYPNQRATLLRRLIAALIIVTVIFFTILFIIWLVIRPHLPEFRVTSLSVSSFNVSSSSSSVTGNWNARFQVYNPNKLKISYDDIQSSISYKSEFLSQTRIPPFKQGKRNVTDINAEYGAMGSYIAGRAVNQINGDKGRGSVSFNLKIVVDAVYRVGGFRARRRLLRAFCDDLAVGFSGNGGSGNLTGGARQYPETIVQENGFLNVIERLSEIIVRLNKGVLDGAKEKFAEFMTIRPGTLMVTVSGSPQFQIYKADFGWGVPRKVETPSIDKTGSISMQENADGRGGIEIGLVLLKHEMEIFQFSICRWSCLKPDQIVSGEH</sequence>
<keyword evidence="4 6" id="KW-0472">Membrane</keyword>
<feature type="domain" description="Late embryogenesis abundant protein LEA-2 subgroup" evidence="7">
    <location>
        <begin position="119"/>
        <end position="205"/>
    </location>
</feature>
<evidence type="ECO:0000256" key="5">
    <source>
        <dbReference type="SAM" id="MobiDB-lite"/>
    </source>
</evidence>
<dbReference type="InterPro" id="IPR004864">
    <property type="entry name" value="LEA_2"/>
</dbReference>
<keyword evidence="2 6" id="KW-0812">Transmembrane</keyword>
<evidence type="ECO:0000256" key="2">
    <source>
        <dbReference type="ARBA" id="ARBA00022692"/>
    </source>
</evidence>
<dbReference type="InterPro" id="IPR023213">
    <property type="entry name" value="CAT-like_dom_sf"/>
</dbReference>
<dbReference type="AlphaFoldDB" id="A0AAD6MEW5"/>
<comment type="subcellular location">
    <subcellularLocation>
        <location evidence="1">Membrane</location>
        <topology evidence="1">Single-pass membrane protein</topology>
    </subcellularLocation>
</comment>
<dbReference type="PANTHER" id="PTHR31234:SF55">
    <property type="entry name" value="LATE EMBRYOGENESIS ABUNDANT (LEA) HYDROXYPROLINE-RICH GLYCOPROTEIN FAMILY"/>
    <property type="match status" value="1"/>
</dbReference>
<dbReference type="Pfam" id="PF03168">
    <property type="entry name" value="LEA_2"/>
    <property type="match status" value="1"/>
</dbReference>
<evidence type="ECO:0000256" key="4">
    <source>
        <dbReference type="ARBA" id="ARBA00023136"/>
    </source>
</evidence>
<protein>
    <recommendedName>
        <fullName evidence="7">Late embryogenesis abundant protein LEA-2 subgroup domain-containing protein</fullName>
    </recommendedName>
</protein>
<reference evidence="8" key="1">
    <citation type="journal article" date="2023" name="Mol. Ecol. Resour.">
        <title>Chromosome-level genome assembly of a triploid poplar Populus alba 'Berolinensis'.</title>
        <authorList>
            <person name="Chen S."/>
            <person name="Yu Y."/>
            <person name="Wang X."/>
            <person name="Wang S."/>
            <person name="Zhang T."/>
            <person name="Zhou Y."/>
            <person name="He R."/>
            <person name="Meng N."/>
            <person name="Wang Y."/>
            <person name="Liu W."/>
            <person name="Liu Z."/>
            <person name="Liu J."/>
            <person name="Guo Q."/>
            <person name="Huang H."/>
            <person name="Sederoff R.R."/>
            <person name="Wang G."/>
            <person name="Qu G."/>
            <person name="Chen S."/>
        </authorList>
    </citation>
    <scope>NUCLEOTIDE SEQUENCE</scope>
    <source>
        <strain evidence="8">SC-2020</strain>
    </source>
</reference>
<evidence type="ECO:0000256" key="6">
    <source>
        <dbReference type="SAM" id="Phobius"/>
    </source>
</evidence>
<proteinExistence type="predicted"/>
<dbReference type="GO" id="GO:0098542">
    <property type="term" value="P:defense response to other organism"/>
    <property type="evidence" value="ECO:0007669"/>
    <property type="project" value="InterPro"/>
</dbReference>
<organism evidence="8 9">
    <name type="scientific">Populus alba x Populus x berolinensis</name>
    <dbReference type="NCBI Taxonomy" id="444605"/>
    <lineage>
        <taxon>Eukaryota</taxon>
        <taxon>Viridiplantae</taxon>
        <taxon>Streptophyta</taxon>
        <taxon>Embryophyta</taxon>
        <taxon>Tracheophyta</taxon>
        <taxon>Spermatophyta</taxon>
        <taxon>Magnoliopsida</taxon>
        <taxon>eudicotyledons</taxon>
        <taxon>Gunneridae</taxon>
        <taxon>Pentapetalae</taxon>
        <taxon>rosids</taxon>
        <taxon>fabids</taxon>
        <taxon>Malpighiales</taxon>
        <taxon>Salicaceae</taxon>
        <taxon>Saliceae</taxon>
        <taxon>Populus</taxon>
    </lineage>
</organism>
<dbReference type="Gene3D" id="3.30.559.10">
    <property type="entry name" value="Chloramphenicol acetyltransferase-like domain"/>
    <property type="match status" value="1"/>
</dbReference>
<evidence type="ECO:0000256" key="3">
    <source>
        <dbReference type="ARBA" id="ARBA00022989"/>
    </source>
</evidence>
<accession>A0AAD6MEW5</accession>
<feature type="region of interest" description="Disordered" evidence="5">
    <location>
        <begin position="1"/>
        <end position="21"/>
    </location>
</feature>
<dbReference type="Pfam" id="PF02458">
    <property type="entry name" value="Transferase"/>
    <property type="match status" value="1"/>
</dbReference>
<dbReference type="SUPFAM" id="SSF117070">
    <property type="entry name" value="LEA14-like"/>
    <property type="match status" value="1"/>
</dbReference>
<dbReference type="PANTHER" id="PTHR31234">
    <property type="entry name" value="LATE EMBRYOGENESIS ABUNDANT (LEA) HYDROXYPROLINE-RICH GLYCOPROTEIN FAMILY"/>
    <property type="match status" value="1"/>
</dbReference>
<dbReference type="GO" id="GO:0005886">
    <property type="term" value="C:plasma membrane"/>
    <property type="evidence" value="ECO:0007669"/>
    <property type="project" value="TreeGrafter"/>
</dbReference>
<evidence type="ECO:0000313" key="8">
    <source>
        <dbReference type="EMBL" id="KAJ6984236.1"/>
    </source>
</evidence>
<dbReference type="EMBL" id="JAQIZT010000009">
    <property type="protein sequence ID" value="KAJ6984236.1"/>
    <property type="molecule type" value="Genomic_DNA"/>
</dbReference>
<dbReference type="InterPro" id="IPR044839">
    <property type="entry name" value="NDR1-like"/>
</dbReference>
<feature type="transmembrane region" description="Helical" evidence="6">
    <location>
        <begin position="63"/>
        <end position="85"/>
    </location>
</feature>
<evidence type="ECO:0000256" key="1">
    <source>
        <dbReference type="ARBA" id="ARBA00004167"/>
    </source>
</evidence>
<name>A0AAD6MEW5_9ROSI</name>
<keyword evidence="9" id="KW-1185">Reference proteome</keyword>
<evidence type="ECO:0000313" key="9">
    <source>
        <dbReference type="Proteomes" id="UP001164929"/>
    </source>
</evidence>